<evidence type="ECO:0000313" key="1">
    <source>
        <dbReference type="EMBL" id="EKU94113.1"/>
    </source>
</evidence>
<protein>
    <submittedName>
        <fullName evidence="1">Uncharacterized protein</fullName>
    </submittedName>
</protein>
<dbReference type="HOGENOM" id="CLU_3362828_0_0_9"/>
<reference evidence="1 2" key="1">
    <citation type="submission" date="2012-09" db="EMBL/GenBank/DDBJ databases">
        <title>The Genome Sequence of Alloiococcus otitis ATCC 51267.</title>
        <authorList>
            <consortium name="The Broad Institute Genome Sequencing Platform"/>
            <person name="Earl A."/>
            <person name="Ward D."/>
            <person name="Feldgarden M."/>
            <person name="Gevers D."/>
            <person name="Huys G."/>
            <person name="Walker B."/>
            <person name="Young S.K."/>
            <person name="Zeng Q."/>
            <person name="Gargeya S."/>
            <person name="Fitzgerald M."/>
            <person name="Haas B."/>
            <person name="Abouelleil A."/>
            <person name="Alvarado L."/>
            <person name="Arachchi H.M."/>
            <person name="Berlin A.M."/>
            <person name="Chapman S.B."/>
            <person name="Goldberg J."/>
            <person name="Griggs A."/>
            <person name="Gujja S."/>
            <person name="Hansen M."/>
            <person name="Howarth C."/>
            <person name="Imamovic A."/>
            <person name="Larimer J."/>
            <person name="McCowen C."/>
            <person name="Montmayeur A."/>
            <person name="Murphy C."/>
            <person name="Neiman D."/>
            <person name="Pearson M."/>
            <person name="Priest M."/>
            <person name="Roberts A."/>
            <person name="Saif S."/>
            <person name="Shea T."/>
            <person name="Sisk P."/>
            <person name="Sykes S."/>
            <person name="Wortman J."/>
            <person name="Nusbaum C."/>
            <person name="Birren B."/>
        </authorList>
    </citation>
    <scope>NUCLEOTIDE SEQUENCE [LARGE SCALE GENOMIC DNA]</scope>
    <source>
        <strain evidence="1 2">ATCC 51267</strain>
    </source>
</reference>
<sequence length="35" mass="4030">MLTFNVQRYKNGEGTKSVIPEIIECNLINSETCRK</sequence>
<organism evidence="1 2">
    <name type="scientific">Alloiococcus otitis ATCC 51267</name>
    <dbReference type="NCBI Taxonomy" id="883081"/>
    <lineage>
        <taxon>Bacteria</taxon>
        <taxon>Bacillati</taxon>
        <taxon>Bacillota</taxon>
        <taxon>Bacilli</taxon>
        <taxon>Lactobacillales</taxon>
        <taxon>Carnobacteriaceae</taxon>
        <taxon>Alloiococcus</taxon>
    </lineage>
</organism>
<dbReference type="Proteomes" id="UP000009875">
    <property type="component" value="Unassembled WGS sequence"/>
</dbReference>
<proteinExistence type="predicted"/>
<comment type="caution">
    <text evidence="1">The sequence shown here is derived from an EMBL/GenBank/DDBJ whole genome shotgun (WGS) entry which is preliminary data.</text>
</comment>
<gene>
    <name evidence="1" type="ORF">HMPREF9698_00425</name>
</gene>
<dbReference type="STRING" id="883081.HMPREF9698_00425"/>
<dbReference type="AlphaFoldDB" id="K9EBQ6"/>
<dbReference type="EMBL" id="AGXA01000005">
    <property type="protein sequence ID" value="EKU94113.1"/>
    <property type="molecule type" value="Genomic_DNA"/>
</dbReference>
<evidence type="ECO:0000313" key="2">
    <source>
        <dbReference type="Proteomes" id="UP000009875"/>
    </source>
</evidence>
<accession>K9EBQ6</accession>
<name>K9EBQ6_9LACT</name>
<keyword evidence="2" id="KW-1185">Reference proteome</keyword>